<reference evidence="2" key="2">
    <citation type="submission" date="2015-01" db="EMBL/GenBank/DDBJ databases">
        <title>Evolutionary Origins and Diversification of the Mycorrhizal Mutualists.</title>
        <authorList>
            <consortium name="DOE Joint Genome Institute"/>
            <consortium name="Mycorrhizal Genomics Consortium"/>
            <person name="Kohler A."/>
            <person name="Kuo A."/>
            <person name="Nagy L.G."/>
            <person name="Floudas D."/>
            <person name="Copeland A."/>
            <person name="Barry K.W."/>
            <person name="Cichocki N."/>
            <person name="Veneault-Fourrey C."/>
            <person name="LaButti K."/>
            <person name="Lindquist E.A."/>
            <person name="Lipzen A."/>
            <person name="Lundell T."/>
            <person name="Morin E."/>
            <person name="Murat C."/>
            <person name="Riley R."/>
            <person name="Ohm R."/>
            <person name="Sun H."/>
            <person name="Tunlid A."/>
            <person name="Henrissat B."/>
            <person name="Grigoriev I.V."/>
            <person name="Hibbett D.S."/>
            <person name="Martin F."/>
        </authorList>
    </citation>
    <scope>NUCLEOTIDE SEQUENCE [LARGE SCALE GENOMIC DNA]</scope>
    <source>
        <strain evidence="2">MUT 4182</strain>
    </source>
</reference>
<dbReference type="EMBL" id="KN823336">
    <property type="protein sequence ID" value="KIO17862.1"/>
    <property type="molecule type" value="Genomic_DNA"/>
</dbReference>
<dbReference type="HOGENOM" id="CLU_2929235_0_0_1"/>
<dbReference type="PANTHER" id="PTHR14209">
    <property type="entry name" value="ISOAMYL ACETATE-HYDROLYZING ESTERASE 1"/>
    <property type="match status" value="1"/>
</dbReference>
<gene>
    <name evidence="1" type="ORF">M407DRAFT_84542</name>
</gene>
<keyword evidence="2" id="KW-1185">Reference proteome</keyword>
<evidence type="ECO:0000313" key="1">
    <source>
        <dbReference type="EMBL" id="KIO17862.1"/>
    </source>
</evidence>
<dbReference type="STRING" id="1051891.A0A0C3L8W2"/>
<protein>
    <recommendedName>
        <fullName evidence="3">SGNH hydrolase-type esterase domain-containing protein</fullName>
    </recommendedName>
</protein>
<sequence length="61" mass="6913">MPTKIVDQILLFGDSITQGAWEEGGFAQRLACQYVYARKLDVINRGLSGYNSEWAMPVFEQ</sequence>
<organism evidence="1 2">
    <name type="scientific">Tulasnella calospora MUT 4182</name>
    <dbReference type="NCBI Taxonomy" id="1051891"/>
    <lineage>
        <taxon>Eukaryota</taxon>
        <taxon>Fungi</taxon>
        <taxon>Dikarya</taxon>
        <taxon>Basidiomycota</taxon>
        <taxon>Agaricomycotina</taxon>
        <taxon>Agaricomycetes</taxon>
        <taxon>Cantharellales</taxon>
        <taxon>Tulasnellaceae</taxon>
        <taxon>Tulasnella</taxon>
    </lineage>
</organism>
<reference evidence="1 2" key="1">
    <citation type="submission" date="2014-04" db="EMBL/GenBank/DDBJ databases">
        <authorList>
            <consortium name="DOE Joint Genome Institute"/>
            <person name="Kuo A."/>
            <person name="Girlanda M."/>
            <person name="Perotto S."/>
            <person name="Kohler A."/>
            <person name="Nagy L.G."/>
            <person name="Floudas D."/>
            <person name="Copeland A."/>
            <person name="Barry K.W."/>
            <person name="Cichocki N."/>
            <person name="Veneault-Fourrey C."/>
            <person name="LaButti K."/>
            <person name="Lindquist E.A."/>
            <person name="Lipzen A."/>
            <person name="Lundell T."/>
            <person name="Morin E."/>
            <person name="Murat C."/>
            <person name="Sun H."/>
            <person name="Tunlid A."/>
            <person name="Henrissat B."/>
            <person name="Grigoriev I.V."/>
            <person name="Hibbett D.S."/>
            <person name="Martin F."/>
            <person name="Nordberg H.P."/>
            <person name="Cantor M.N."/>
            <person name="Hua S.X."/>
        </authorList>
    </citation>
    <scope>NUCLEOTIDE SEQUENCE [LARGE SCALE GENOMIC DNA]</scope>
    <source>
        <strain evidence="1 2">MUT 4182</strain>
    </source>
</reference>
<dbReference type="InterPro" id="IPR045136">
    <property type="entry name" value="Iah1-like"/>
</dbReference>
<dbReference type="OrthoDB" id="671439at2759"/>
<proteinExistence type="predicted"/>
<dbReference type="InterPro" id="IPR036514">
    <property type="entry name" value="SGNH_hydro_sf"/>
</dbReference>
<evidence type="ECO:0008006" key="3">
    <source>
        <dbReference type="Google" id="ProtNLM"/>
    </source>
</evidence>
<dbReference type="Proteomes" id="UP000054248">
    <property type="component" value="Unassembled WGS sequence"/>
</dbReference>
<feature type="non-terminal residue" evidence="1">
    <location>
        <position position="61"/>
    </location>
</feature>
<dbReference type="PANTHER" id="PTHR14209:SF19">
    <property type="entry name" value="ISOAMYL ACETATE-HYDROLYZING ESTERASE 1 HOMOLOG"/>
    <property type="match status" value="1"/>
</dbReference>
<dbReference type="SUPFAM" id="SSF52266">
    <property type="entry name" value="SGNH hydrolase"/>
    <property type="match status" value="1"/>
</dbReference>
<accession>A0A0C3L8W2</accession>
<dbReference type="AlphaFoldDB" id="A0A0C3L8W2"/>
<name>A0A0C3L8W2_9AGAM</name>
<dbReference type="Gene3D" id="3.40.50.1110">
    <property type="entry name" value="SGNH hydrolase"/>
    <property type="match status" value="1"/>
</dbReference>
<evidence type="ECO:0000313" key="2">
    <source>
        <dbReference type="Proteomes" id="UP000054248"/>
    </source>
</evidence>